<evidence type="ECO:0000256" key="2">
    <source>
        <dbReference type="SAM" id="Phobius"/>
    </source>
</evidence>
<dbReference type="WBParaSite" id="L893_g18365.t1">
    <property type="protein sequence ID" value="L893_g18365.t1"/>
    <property type="gene ID" value="L893_g18365"/>
</dbReference>
<feature type="transmembrane region" description="Helical" evidence="2">
    <location>
        <begin position="241"/>
        <end position="266"/>
    </location>
</feature>
<reference evidence="4" key="1">
    <citation type="submission" date="2016-11" db="UniProtKB">
        <authorList>
            <consortium name="WormBaseParasite"/>
        </authorList>
    </citation>
    <scope>IDENTIFICATION</scope>
</reference>
<dbReference type="AlphaFoldDB" id="A0A1I7YPF3"/>
<proteinExistence type="predicted"/>
<feature type="transmembrane region" description="Helical" evidence="2">
    <location>
        <begin position="202"/>
        <end position="221"/>
    </location>
</feature>
<dbReference type="SUPFAM" id="SSF81321">
    <property type="entry name" value="Family A G protein-coupled receptor-like"/>
    <property type="match status" value="1"/>
</dbReference>
<dbReference type="Proteomes" id="UP000095287">
    <property type="component" value="Unplaced"/>
</dbReference>
<dbReference type="InterPro" id="IPR019424">
    <property type="entry name" value="7TM_GPCR_Srsx"/>
</dbReference>
<evidence type="ECO:0000313" key="3">
    <source>
        <dbReference type="Proteomes" id="UP000095287"/>
    </source>
</evidence>
<feature type="region of interest" description="Disordered" evidence="1">
    <location>
        <begin position="65"/>
        <end position="87"/>
    </location>
</feature>
<sequence>MAELAVISLEKDSAEPHASVMENSEDQMVSEIVGIRDRHWHSRHLRDRFWRKRAEVVLQTAMHPPRLADHPWHPPEPNDDAGHRRGSVLQHPFPHPVPENGRFHERFPLTLSFSLLQETISFGMARFLVCCCYSLLGTSLPYFGLLTPGPIPVCSIGLAALSWFTSYWVFFSSVLTIFIFVLYIAIYFIFSRRGTTSIGNTAAQRTIAVTITAILISYFFLYCIPNLSILVVNITGVTPLWVSVTSLVTGLGSGLNATGNVFIYGWKHSELRLAMRGVPLVRHLIFCNEKTVTVATATPLSMARINTKMYG</sequence>
<organism evidence="3 4">
    <name type="scientific">Steinernema glaseri</name>
    <dbReference type="NCBI Taxonomy" id="37863"/>
    <lineage>
        <taxon>Eukaryota</taxon>
        <taxon>Metazoa</taxon>
        <taxon>Ecdysozoa</taxon>
        <taxon>Nematoda</taxon>
        <taxon>Chromadorea</taxon>
        <taxon>Rhabditida</taxon>
        <taxon>Tylenchina</taxon>
        <taxon>Panagrolaimomorpha</taxon>
        <taxon>Strongyloidoidea</taxon>
        <taxon>Steinernematidae</taxon>
        <taxon>Steinernema</taxon>
    </lineage>
</organism>
<accession>A0A1I7YPF3</accession>
<name>A0A1I7YPF3_9BILA</name>
<feature type="transmembrane region" description="Helical" evidence="2">
    <location>
        <begin position="167"/>
        <end position="190"/>
    </location>
</feature>
<evidence type="ECO:0000256" key="1">
    <source>
        <dbReference type="SAM" id="MobiDB-lite"/>
    </source>
</evidence>
<protein>
    <submittedName>
        <fullName evidence="4">7TM_GPCR_Srx domain-containing protein</fullName>
    </submittedName>
</protein>
<evidence type="ECO:0000313" key="4">
    <source>
        <dbReference type="WBParaSite" id="L893_g18365.t1"/>
    </source>
</evidence>
<keyword evidence="2" id="KW-0472">Membrane</keyword>
<keyword evidence="2" id="KW-1133">Transmembrane helix</keyword>
<keyword evidence="2" id="KW-0812">Transmembrane</keyword>
<dbReference type="Gene3D" id="1.20.1070.10">
    <property type="entry name" value="Rhodopsin 7-helix transmembrane proteins"/>
    <property type="match status" value="1"/>
</dbReference>
<dbReference type="Pfam" id="PF10320">
    <property type="entry name" value="7TM_GPCR_Srsx"/>
    <property type="match status" value="1"/>
</dbReference>
<keyword evidence="3" id="KW-1185">Reference proteome</keyword>